<feature type="transmembrane region" description="Helical" evidence="1">
    <location>
        <begin position="12"/>
        <end position="32"/>
    </location>
</feature>
<organism evidence="2 3">
    <name type="scientific">Lysinibacillus telephonicus</name>
    <dbReference type="NCBI Taxonomy" id="1714840"/>
    <lineage>
        <taxon>Bacteria</taxon>
        <taxon>Bacillati</taxon>
        <taxon>Bacillota</taxon>
        <taxon>Bacilli</taxon>
        <taxon>Bacillales</taxon>
        <taxon>Bacillaceae</taxon>
        <taxon>Lysinibacillus</taxon>
    </lineage>
</organism>
<keyword evidence="3" id="KW-1185">Reference proteome</keyword>
<reference evidence="2 3" key="1">
    <citation type="submission" date="2018-12" db="EMBL/GenBank/DDBJ databases">
        <authorList>
            <person name="Yu L."/>
        </authorList>
    </citation>
    <scope>NUCLEOTIDE SEQUENCE [LARGE SCALE GENOMIC DNA]</scope>
    <source>
        <strain evidence="2 3">S5H2222</strain>
    </source>
</reference>
<keyword evidence="1" id="KW-0472">Membrane</keyword>
<name>A0A431UJC6_9BACI</name>
<keyword evidence="1" id="KW-0812">Transmembrane</keyword>
<evidence type="ECO:0000256" key="1">
    <source>
        <dbReference type="SAM" id="Phobius"/>
    </source>
</evidence>
<evidence type="ECO:0000313" key="2">
    <source>
        <dbReference type="EMBL" id="RTQ89533.1"/>
    </source>
</evidence>
<dbReference type="Proteomes" id="UP000276349">
    <property type="component" value="Unassembled WGS sequence"/>
</dbReference>
<gene>
    <name evidence="2" type="ORF">EKG35_16360</name>
</gene>
<dbReference type="AlphaFoldDB" id="A0A431UJC6"/>
<evidence type="ECO:0000313" key="3">
    <source>
        <dbReference type="Proteomes" id="UP000276349"/>
    </source>
</evidence>
<keyword evidence="1" id="KW-1133">Transmembrane helix</keyword>
<dbReference type="EMBL" id="RXNR01000062">
    <property type="protein sequence ID" value="RTQ89533.1"/>
    <property type="molecule type" value="Genomic_DNA"/>
</dbReference>
<dbReference type="RefSeq" id="WP_126295623.1">
    <property type="nucleotide sequence ID" value="NZ_JAXUAO010000103.1"/>
</dbReference>
<proteinExistence type="predicted"/>
<dbReference type="OrthoDB" id="2737542at2"/>
<sequence length="62" mass="7056">MLNYIKNEEGATFAVAIMLLFLTTIFITYYVISFEAQIKTYNSLEFANVRATINLLEEIGGK</sequence>
<comment type="caution">
    <text evidence="2">The sequence shown here is derived from an EMBL/GenBank/DDBJ whole genome shotgun (WGS) entry which is preliminary data.</text>
</comment>
<accession>A0A431UJC6</accession>
<protein>
    <submittedName>
        <fullName evidence="2">Uncharacterized protein</fullName>
    </submittedName>
</protein>